<dbReference type="Proteomes" id="UP001152320">
    <property type="component" value="Chromosome 3"/>
</dbReference>
<evidence type="ECO:0000256" key="2">
    <source>
        <dbReference type="ARBA" id="ARBA00004656"/>
    </source>
</evidence>
<keyword evidence="6" id="KW-0458">Lysosome</keyword>
<feature type="transmembrane region" description="Helical" evidence="7">
    <location>
        <begin position="30"/>
        <end position="54"/>
    </location>
</feature>
<name>A0A9Q1CI98_HOLLE</name>
<dbReference type="OrthoDB" id="192544at2759"/>
<dbReference type="InterPro" id="IPR029723">
    <property type="entry name" value="GPR137"/>
</dbReference>
<sequence length="413" mass="46423">MSPDKMNAARESPTPILPIHHAVAKSTIEAFTIAFIILYALLFLLVYIQLFLVLYYRFKRLSYQTVLLFLCLFWAALRTILFSFFIQDVNNANVKPHTLQHWIFYSLPVCLQFIILCLLVLYFAQVVLKAKVRYEPDQYRSYKWRLRLVVVSLVIVFVSVNVSCAIIISKKVNVANVVVANVVEARVVINGILFTFCSFVLAVCIWKIWRMTSANVLLEARGVSVCQASTACVIIVLVFATRAVYNIVAVLPSVRCPKIGSTWLYVTDEADLVIVLADVKFILFGVILFIWEFLPTLVVVLFFRVKCTSTSVPEVNGRGRISQRAYFFDDPRRYDSDEDLTRSATIIPRNHNQDVPSLGSTPLNVGNHAGYGTLVRSSSYNSGHNVPGTTPPMLFSTNASLGGYGTKENGVFD</sequence>
<accession>A0A9Q1CI98</accession>
<feature type="transmembrane region" description="Helical" evidence="7">
    <location>
        <begin position="281"/>
        <end position="303"/>
    </location>
</feature>
<evidence type="ECO:0000256" key="5">
    <source>
        <dbReference type="ARBA" id="ARBA00023136"/>
    </source>
</evidence>
<evidence type="ECO:0000256" key="3">
    <source>
        <dbReference type="ARBA" id="ARBA00022692"/>
    </source>
</evidence>
<dbReference type="GO" id="GO:1904263">
    <property type="term" value="P:positive regulation of TORC1 signaling"/>
    <property type="evidence" value="ECO:0007669"/>
    <property type="project" value="TreeGrafter"/>
</dbReference>
<comment type="caution">
    <text evidence="8">The sequence shown here is derived from an EMBL/GenBank/DDBJ whole genome shotgun (WGS) entry which is preliminary data.</text>
</comment>
<comment type="subcellular location">
    <subcellularLocation>
        <location evidence="1">Endomembrane system</location>
        <topology evidence="1">Multi-pass membrane protein</topology>
    </subcellularLocation>
    <subcellularLocation>
        <location evidence="2">Lysosome membrane</location>
    </subcellularLocation>
</comment>
<gene>
    <name evidence="8" type="ORF">HOLleu_08881</name>
</gene>
<dbReference type="EMBL" id="JAIZAY010000003">
    <property type="protein sequence ID" value="KAJ8045798.1"/>
    <property type="molecule type" value="Genomic_DNA"/>
</dbReference>
<evidence type="ECO:0000313" key="8">
    <source>
        <dbReference type="EMBL" id="KAJ8045798.1"/>
    </source>
</evidence>
<dbReference type="PANTHER" id="PTHR15146:SF3">
    <property type="entry name" value="THH1_TOM1_TOM3 DOMAIN-CONTAINING PROTEIN"/>
    <property type="match status" value="1"/>
</dbReference>
<keyword evidence="9" id="KW-1185">Reference proteome</keyword>
<evidence type="ECO:0000256" key="4">
    <source>
        <dbReference type="ARBA" id="ARBA00022989"/>
    </source>
</evidence>
<feature type="transmembrane region" description="Helical" evidence="7">
    <location>
        <begin position="221"/>
        <end position="245"/>
    </location>
</feature>
<feature type="transmembrane region" description="Helical" evidence="7">
    <location>
        <begin position="102"/>
        <end position="128"/>
    </location>
</feature>
<feature type="transmembrane region" description="Helical" evidence="7">
    <location>
        <begin position="188"/>
        <end position="209"/>
    </location>
</feature>
<evidence type="ECO:0000256" key="7">
    <source>
        <dbReference type="SAM" id="Phobius"/>
    </source>
</evidence>
<dbReference type="CDD" id="cd21464">
    <property type="entry name" value="7tm_GPR137"/>
    <property type="match status" value="1"/>
</dbReference>
<feature type="transmembrane region" description="Helical" evidence="7">
    <location>
        <begin position="148"/>
        <end position="168"/>
    </location>
</feature>
<dbReference type="PANTHER" id="PTHR15146">
    <property type="entry name" value="INTEGRAL MEMBRANE PROTEIN GPR137"/>
    <property type="match status" value="1"/>
</dbReference>
<dbReference type="AlphaFoldDB" id="A0A9Q1CI98"/>
<evidence type="ECO:0000256" key="1">
    <source>
        <dbReference type="ARBA" id="ARBA00004127"/>
    </source>
</evidence>
<feature type="transmembrane region" description="Helical" evidence="7">
    <location>
        <begin position="66"/>
        <end position="86"/>
    </location>
</feature>
<keyword evidence="5 7" id="KW-0472">Membrane</keyword>
<evidence type="ECO:0000256" key="6">
    <source>
        <dbReference type="ARBA" id="ARBA00023228"/>
    </source>
</evidence>
<organism evidence="8 9">
    <name type="scientific">Holothuria leucospilota</name>
    <name type="common">Black long sea cucumber</name>
    <name type="synonym">Mertensiothuria leucospilota</name>
    <dbReference type="NCBI Taxonomy" id="206669"/>
    <lineage>
        <taxon>Eukaryota</taxon>
        <taxon>Metazoa</taxon>
        <taxon>Echinodermata</taxon>
        <taxon>Eleutherozoa</taxon>
        <taxon>Echinozoa</taxon>
        <taxon>Holothuroidea</taxon>
        <taxon>Aspidochirotacea</taxon>
        <taxon>Aspidochirotida</taxon>
        <taxon>Holothuriidae</taxon>
        <taxon>Holothuria</taxon>
    </lineage>
</organism>
<dbReference type="GO" id="GO:0005765">
    <property type="term" value="C:lysosomal membrane"/>
    <property type="evidence" value="ECO:0007669"/>
    <property type="project" value="UniProtKB-SubCell"/>
</dbReference>
<protein>
    <submittedName>
        <fullName evidence="8">Uncharacterized protein</fullName>
    </submittedName>
</protein>
<reference evidence="8" key="1">
    <citation type="submission" date="2021-10" db="EMBL/GenBank/DDBJ databases">
        <title>Tropical sea cucumber genome reveals ecological adaptation and Cuvierian tubules defense mechanism.</title>
        <authorList>
            <person name="Chen T."/>
        </authorList>
    </citation>
    <scope>NUCLEOTIDE SEQUENCE</scope>
    <source>
        <strain evidence="8">Nanhai2018</strain>
        <tissue evidence="8">Muscle</tissue>
    </source>
</reference>
<evidence type="ECO:0000313" key="9">
    <source>
        <dbReference type="Proteomes" id="UP001152320"/>
    </source>
</evidence>
<keyword evidence="3 7" id="KW-0812">Transmembrane</keyword>
<proteinExistence type="predicted"/>
<dbReference type="GO" id="GO:0012505">
    <property type="term" value="C:endomembrane system"/>
    <property type="evidence" value="ECO:0007669"/>
    <property type="project" value="UniProtKB-SubCell"/>
</dbReference>
<keyword evidence="4 7" id="KW-1133">Transmembrane helix</keyword>